<evidence type="ECO:0000313" key="2">
    <source>
        <dbReference type="Proteomes" id="UP000677305"/>
    </source>
</evidence>
<organism evidence="1 2">
    <name type="scientific">Vallitalea guaymasensis</name>
    <dbReference type="NCBI Taxonomy" id="1185412"/>
    <lineage>
        <taxon>Bacteria</taxon>
        <taxon>Bacillati</taxon>
        <taxon>Bacillota</taxon>
        <taxon>Clostridia</taxon>
        <taxon>Lachnospirales</taxon>
        <taxon>Vallitaleaceae</taxon>
        <taxon>Vallitalea</taxon>
    </lineage>
</organism>
<dbReference type="AlphaFoldDB" id="A0A8J8SCF5"/>
<sequence>MIQKATLSKLSSIIEEEVILKINGYDVVGFATIIPYLIYEGEEYDVELSITCLDDLELNEITEHTKQLIRIDDTFKYKLQGKLIEKGKLDVGIIIEDELLDEYQYLIGKYIEITVDRIHVEFV</sequence>
<dbReference type="PIRSF" id="PIRSF019853">
    <property type="entry name" value="UCP019853"/>
    <property type="match status" value="1"/>
</dbReference>
<dbReference type="EMBL" id="CP058561">
    <property type="protein sequence ID" value="QUH29783.1"/>
    <property type="molecule type" value="Genomic_DNA"/>
</dbReference>
<dbReference type="InterPro" id="IPR016767">
    <property type="entry name" value="UCP019853"/>
</dbReference>
<dbReference type="RefSeq" id="WP_212690038.1">
    <property type="nucleotide sequence ID" value="NZ_CP058561.1"/>
</dbReference>
<dbReference type="Proteomes" id="UP000677305">
    <property type="component" value="Chromosome"/>
</dbReference>
<name>A0A8J8SCF5_9FIRM</name>
<keyword evidence="2" id="KW-1185">Reference proteome</keyword>
<proteinExistence type="predicted"/>
<accession>A0A8J8SCF5</accession>
<reference evidence="1 2" key="1">
    <citation type="submission" date="2020-07" db="EMBL/GenBank/DDBJ databases">
        <title>Vallitalea guaymasensis genome.</title>
        <authorList>
            <person name="Postec A."/>
        </authorList>
    </citation>
    <scope>NUCLEOTIDE SEQUENCE [LARGE SCALE GENOMIC DNA]</scope>
    <source>
        <strain evidence="1 2">Ra1766G1</strain>
    </source>
</reference>
<dbReference type="KEGG" id="vgu:HYG85_13050"/>
<evidence type="ECO:0000313" key="1">
    <source>
        <dbReference type="EMBL" id="QUH29783.1"/>
    </source>
</evidence>
<protein>
    <submittedName>
        <fullName evidence="1">Uncharacterized protein</fullName>
    </submittedName>
</protein>
<gene>
    <name evidence="1" type="ORF">HYG85_13050</name>
</gene>